<gene>
    <name evidence="2" type="ORF">HJG59_017925</name>
</gene>
<protein>
    <submittedName>
        <fullName evidence="2">Treacle ribosome biogenesis factor 1</fullName>
    </submittedName>
</protein>
<feature type="compositionally biased region" description="Polar residues" evidence="1">
    <location>
        <begin position="1"/>
        <end position="15"/>
    </location>
</feature>
<sequence>MPWTASGQWSPNKQQAPPPLKQAEERPAPHRRSSGRGPRAPRPQHWHCRATSPGAS</sequence>
<dbReference type="Proteomes" id="UP000550707">
    <property type="component" value="Unassembled WGS sequence"/>
</dbReference>
<name>A0A7J8IE22_MOLMO</name>
<evidence type="ECO:0000313" key="3">
    <source>
        <dbReference type="Proteomes" id="UP000550707"/>
    </source>
</evidence>
<comment type="caution">
    <text evidence="2">The sequence shown here is derived from an EMBL/GenBank/DDBJ whole genome shotgun (WGS) entry which is preliminary data.</text>
</comment>
<feature type="region of interest" description="Disordered" evidence="1">
    <location>
        <begin position="1"/>
        <end position="56"/>
    </location>
</feature>
<dbReference type="EMBL" id="JACASF010000004">
    <property type="protein sequence ID" value="KAF6482329.1"/>
    <property type="molecule type" value="Genomic_DNA"/>
</dbReference>
<organism evidence="2 3">
    <name type="scientific">Molossus molossus</name>
    <name type="common">Pallas' mastiff bat</name>
    <name type="synonym">Vespertilio molossus</name>
    <dbReference type="NCBI Taxonomy" id="27622"/>
    <lineage>
        <taxon>Eukaryota</taxon>
        <taxon>Metazoa</taxon>
        <taxon>Chordata</taxon>
        <taxon>Craniata</taxon>
        <taxon>Vertebrata</taxon>
        <taxon>Euteleostomi</taxon>
        <taxon>Mammalia</taxon>
        <taxon>Eutheria</taxon>
        <taxon>Laurasiatheria</taxon>
        <taxon>Chiroptera</taxon>
        <taxon>Yangochiroptera</taxon>
        <taxon>Molossidae</taxon>
        <taxon>Molossus</taxon>
    </lineage>
</organism>
<keyword evidence="3" id="KW-1185">Reference proteome</keyword>
<reference evidence="2 3" key="1">
    <citation type="journal article" date="2020" name="Nature">
        <title>Six reference-quality genomes reveal evolution of bat adaptations.</title>
        <authorList>
            <person name="Jebb D."/>
            <person name="Huang Z."/>
            <person name="Pippel M."/>
            <person name="Hughes G.M."/>
            <person name="Lavrichenko K."/>
            <person name="Devanna P."/>
            <person name="Winkler S."/>
            <person name="Jermiin L.S."/>
            <person name="Skirmuntt E.C."/>
            <person name="Katzourakis A."/>
            <person name="Burkitt-Gray L."/>
            <person name="Ray D.A."/>
            <person name="Sullivan K.A.M."/>
            <person name="Roscito J.G."/>
            <person name="Kirilenko B.M."/>
            <person name="Davalos L.M."/>
            <person name="Corthals A.P."/>
            <person name="Power M.L."/>
            <person name="Jones G."/>
            <person name="Ransome R.D."/>
            <person name="Dechmann D.K.N."/>
            <person name="Locatelli A.G."/>
            <person name="Puechmaille S.J."/>
            <person name="Fedrigo O."/>
            <person name="Jarvis E.D."/>
            <person name="Hiller M."/>
            <person name="Vernes S.C."/>
            <person name="Myers E.W."/>
            <person name="Teeling E.C."/>
        </authorList>
    </citation>
    <scope>NUCLEOTIDE SEQUENCE [LARGE SCALE GENOMIC DNA]</scope>
    <source>
        <strain evidence="2">MMolMol1</strain>
        <tissue evidence="2">Muscle</tissue>
    </source>
</reference>
<accession>A0A7J8IE22</accession>
<evidence type="ECO:0000313" key="2">
    <source>
        <dbReference type="EMBL" id="KAF6482329.1"/>
    </source>
</evidence>
<proteinExistence type="predicted"/>
<dbReference type="AlphaFoldDB" id="A0A7J8IE22"/>
<evidence type="ECO:0000256" key="1">
    <source>
        <dbReference type="SAM" id="MobiDB-lite"/>
    </source>
</evidence>